<dbReference type="InterPro" id="IPR011704">
    <property type="entry name" value="ATPase_dyneun-rel_AAA"/>
</dbReference>
<evidence type="ECO:0000313" key="2">
    <source>
        <dbReference type="EMBL" id="SDG29516.1"/>
    </source>
</evidence>
<dbReference type="InterPro" id="IPR052934">
    <property type="entry name" value="Methyl-DNA_Rec/Restrict_Enz"/>
</dbReference>
<dbReference type="SMART" id="SM00382">
    <property type="entry name" value="AAA"/>
    <property type="match status" value="1"/>
</dbReference>
<accession>A0A1G7T2E4</accession>
<evidence type="ECO:0000313" key="3">
    <source>
        <dbReference type="Proteomes" id="UP000243378"/>
    </source>
</evidence>
<name>A0A1G7T2E4_9GAMM</name>
<gene>
    <name evidence="2" type="ORF">SAMN05216381_3616</name>
</gene>
<dbReference type="AlphaFoldDB" id="A0A1G7T2E4"/>
<dbReference type="GO" id="GO:0005524">
    <property type="term" value="F:ATP binding"/>
    <property type="evidence" value="ECO:0007669"/>
    <property type="project" value="InterPro"/>
</dbReference>
<dbReference type="EMBL" id="FNBM01000009">
    <property type="protein sequence ID" value="SDG29516.1"/>
    <property type="molecule type" value="Genomic_DNA"/>
</dbReference>
<reference evidence="2 3" key="1">
    <citation type="submission" date="2016-10" db="EMBL/GenBank/DDBJ databases">
        <authorList>
            <person name="de Groot N.N."/>
        </authorList>
    </citation>
    <scope>NUCLEOTIDE SEQUENCE [LARGE SCALE GENOMIC DNA]</scope>
    <source>
        <strain evidence="2 3">LMG 25475</strain>
    </source>
</reference>
<evidence type="ECO:0000259" key="1">
    <source>
        <dbReference type="SMART" id="SM00382"/>
    </source>
</evidence>
<dbReference type="Gene3D" id="3.40.50.300">
    <property type="entry name" value="P-loop containing nucleotide triphosphate hydrolases"/>
    <property type="match status" value="1"/>
</dbReference>
<dbReference type="Pfam" id="PF07728">
    <property type="entry name" value="AAA_5"/>
    <property type="match status" value="1"/>
</dbReference>
<organism evidence="2 3">
    <name type="scientific">Phytopseudomonas seleniipraecipitans</name>
    <dbReference type="NCBI Taxonomy" id="640205"/>
    <lineage>
        <taxon>Bacteria</taxon>
        <taxon>Pseudomonadati</taxon>
        <taxon>Pseudomonadota</taxon>
        <taxon>Gammaproteobacteria</taxon>
        <taxon>Pseudomonadales</taxon>
        <taxon>Pseudomonadaceae</taxon>
        <taxon>Phytopseudomonas</taxon>
    </lineage>
</organism>
<feature type="domain" description="AAA+ ATPase" evidence="1">
    <location>
        <begin position="3"/>
        <end position="343"/>
    </location>
</feature>
<dbReference type="InterPro" id="IPR027417">
    <property type="entry name" value="P-loop_NTPase"/>
</dbReference>
<dbReference type="PANTHER" id="PTHR37291">
    <property type="entry name" value="5-METHYLCYTOSINE-SPECIFIC RESTRICTION ENZYME B"/>
    <property type="match status" value="1"/>
</dbReference>
<dbReference type="SUPFAM" id="SSF52540">
    <property type="entry name" value="P-loop containing nucleoside triphosphate hydrolases"/>
    <property type="match status" value="1"/>
</dbReference>
<dbReference type="RefSeq" id="WP_208597319.1">
    <property type="nucleotide sequence ID" value="NZ_FNBM01000009.1"/>
</dbReference>
<dbReference type="PANTHER" id="PTHR37291:SF1">
    <property type="entry name" value="TYPE IV METHYL-DIRECTED RESTRICTION ENZYME ECOKMCRB SUBUNIT"/>
    <property type="match status" value="1"/>
</dbReference>
<dbReference type="GO" id="GO:0016887">
    <property type="term" value="F:ATP hydrolysis activity"/>
    <property type="evidence" value="ECO:0007669"/>
    <property type="project" value="InterPro"/>
</dbReference>
<sequence>MAKPTMKILYGPPGTGKTWQAMREAVKATAPDLFAQALTEEAPEEALKLVHDNLVADGRILWVTFHPSYSYEDFVEGFRPVLNDQDQLSYKVVDGPFKMLCQRAKLAGDIPLGTILKDGSNRDAGEVVRKDAEGWVVRVKPNRSDEIAEYIDKFVPRYVVSKILAKKLPAKIFSIPGSSVVKLSEYGIASDDPRLPPPRAELNETESARVGSLVRRIVAADSEIFSSSDLSNSAHIGSVIRELLRLEEQGSHSPTSVTLVIDEINRAESSRVFGELLTLLEINKREGMPEEKQAWLPYSKSSFTVPPSLSIIGTMNTVDRSLTALDFAMRRRFDFVLVPANPGKVLTSYGGMPAREFLKRINTRVTALLGSGYEFGHAFLMEHRLEEIRSLMSWPNDSDGQAKVFAHVLRTNILPTLAEYLHNDWSKVKAVAGIAQSDTLTISLFESSQPDQKFIERLEEEYELSENRSLSYSHWWDPSSESWDADIFQRFVNALANGN</sequence>
<dbReference type="InterPro" id="IPR003593">
    <property type="entry name" value="AAA+_ATPase"/>
</dbReference>
<dbReference type="Proteomes" id="UP000243378">
    <property type="component" value="Unassembled WGS sequence"/>
</dbReference>
<proteinExistence type="predicted"/>
<protein>
    <submittedName>
        <fullName evidence="2">5-methylcytosine-specific restriction enzyme B</fullName>
    </submittedName>
</protein>